<dbReference type="Gene3D" id="1.20.58.80">
    <property type="entry name" value="Phosphotransferase system, lactose/cellobiose-type IIA subunit"/>
    <property type="match status" value="1"/>
</dbReference>
<dbReference type="VEuPathDB" id="VectorBase:HLOH_062566"/>
<dbReference type="Proteomes" id="UP000821853">
    <property type="component" value="Chromosome 8"/>
</dbReference>
<proteinExistence type="predicted"/>
<dbReference type="GO" id="GO:0016887">
    <property type="term" value="F:ATP hydrolysis activity"/>
    <property type="evidence" value="ECO:0007669"/>
    <property type="project" value="InterPro"/>
</dbReference>
<feature type="domain" description="ATPase AAA-type core" evidence="2">
    <location>
        <begin position="161"/>
        <end position="235"/>
    </location>
</feature>
<reference evidence="3 4" key="1">
    <citation type="journal article" date="2020" name="Cell">
        <title>Large-Scale Comparative Analyses of Tick Genomes Elucidate Their Genetic Diversity and Vector Capacities.</title>
        <authorList>
            <consortium name="Tick Genome and Microbiome Consortium (TIGMIC)"/>
            <person name="Jia N."/>
            <person name="Wang J."/>
            <person name="Shi W."/>
            <person name="Du L."/>
            <person name="Sun Y."/>
            <person name="Zhan W."/>
            <person name="Jiang J.F."/>
            <person name="Wang Q."/>
            <person name="Zhang B."/>
            <person name="Ji P."/>
            <person name="Bell-Sakyi L."/>
            <person name="Cui X.M."/>
            <person name="Yuan T.T."/>
            <person name="Jiang B.G."/>
            <person name="Yang W.F."/>
            <person name="Lam T.T."/>
            <person name="Chang Q.C."/>
            <person name="Ding S.J."/>
            <person name="Wang X.J."/>
            <person name="Zhu J.G."/>
            <person name="Ruan X.D."/>
            <person name="Zhao L."/>
            <person name="Wei J.T."/>
            <person name="Ye R.Z."/>
            <person name="Que T.C."/>
            <person name="Du C.H."/>
            <person name="Zhou Y.H."/>
            <person name="Cheng J.X."/>
            <person name="Dai P.F."/>
            <person name="Guo W.B."/>
            <person name="Han X.H."/>
            <person name="Huang E.J."/>
            <person name="Li L.F."/>
            <person name="Wei W."/>
            <person name="Gao Y.C."/>
            <person name="Liu J.Z."/>
            <person name="Shao H.Z."/>
            <person name="Wang X."/>
            <person name="Wang C.C."/>
            <person name="Yang T.C."/>
            <person name="Huo Q.B."/>
            <person name="Li W."/>
            <person name="Chen H.Y."/>
            <person name="Chen S.E."/>
            <person name="Zhou L.G."/>
            <person name="Ni X.B."/>
            <person name="Tian J.H."/>
            <person name="Sheng Y."/>
            <person name="Liu T."/>
            <person name="Pan Y.S."/>
            <person name="Xia L.Y."/>
            <person name="Li J."/>
            <person name="Zhao F."/>
            <person name="Cao W.C."/>
        </authorList>
    </citation>
    <scope>NUCLEOTIDE SEQUENCE [LARGE SCALE GENOMIC DNA]</scope>
    <source>
        <strain evidence="3">HaeL-2018</strain>
    </source>
</reference>
<organism evidence="3 4">
    <name type="scientific">Haemaphysalis longicornis</name>
    <name type="common">Bush tick</name>
    <dbReference type="NCBI Taxonomy" id="44386"/>
    <lineage>
        <taxon>Eukaryota</taxon>
        <taxon>Metazoa</taxon>
        <taxon>Ecdysozoa</taxon>
        <taxon>Arthropoda</taxon>
        <taxon>Chelicerata</taxon>
        <taxon>Arachnida</taxon>
        <taxon>Acari</taxon>
        <taxon>Parasitiformes</taxon>
        <taxon>Ixodida</taxon>
        <taxon>Ixodoidea</taxon>
        <taxon>Ixodidae</taxon>
        <taxon>Haemaphysalinae</taxon>
        <taxon>Haemaphysalis</taxon>
    </lineage>
</organism>
<dbReference type="GO" id="GO:0016197">
    <property type="term" value="P:endosomal transport"/>
    <property type="evidence" value="ECO:0007669"/>
    <property type="project" value="TreeGrafter"/>
</dbReference>
<dbReference type="OrthoDB" id="6475718at2759"/>
<dbReference type="InterPro" id="IPR003959">
    <property type="entry name" value="ATPase_AAA_core"/>
</dbReference>
<dbReference type="InterPro" id="IPR050304">
    <property type="entry name" value="MT-severing_AAA_ATPase"/>
</dbReference>
<feature type="compositionally biased region" description="Basic and acidic residues" evidence="1">
    <location>
        <begin position="85"/>
        <end position="94"/>
    </location>
</feature>
<dbReference type="OMA" id="VNDFEPT"/>
<dbReference type="SUPFAM" id="SSF52540">
    <property type="entry name" value="P-loop containing nucleoside triphosphate hydrolases"/>
    <property type="match status" value="1"/>
</dbReference>
<comment type="caution">
    <text evidence="3">The sequence shown here is derived from an EMBL/GenBank/DDBJ whole genome shotgun (WGS) entry which is preliminary data.</text>
</comment>
<dbReference type="GO" id="GO:0005524">
    <property type="term" value="F:ATP binding"/>
    <property type="evidence" value="ECO:0007669"/>
    <property type="project" value="InterPro"/>
</dbReference>
<dbReference type="GO" id="GO:0007033">
    <property type="term" value="P:vacuole organization"/>
    <property type="evidence" value="ECO:0007669"/>
    <property type="project" value="TreeGrafter"/>
</dbReference>
<dbReference type="InterPro" id="IPR036181">
    <property type="entry name" value="MIT_dom_sf"/>
</dbReference>
<dbReference type="EMBL" id="JABSTR010000010">
    <property type="protein sequence ID" value="KAH9379623.1"/>
    <property type="molecule type" value="Genomic_DNA"/>
</dbReference>
<evidence type="ECO:0000313" key="4">
    <source>
        <dbReference type="Proteomes" id="UP000821853"/>
    </source>
</evidence>
<evidence type="ECO:0000256" key="1">
    <source>
        <dbReference type="SAM" id="MobiDB-lite"/>
    </source>
</evidence>
<feature type="region of interest" description="Disordered" evidence="1">
    <location>
        <begin position="80"/>
        <end position="103"/>
    </location>
</feature>
<name>A0A9J6GYW7_HAELO</name>
<evidence type="ECO:0000313" key="3">
    <source>
        <dbReference type="EMBL" id="KAH9379623.1"/>
    </source>
</evidence>
<gene>
    <name evidence="3" type="ORF">HPB48_022061</name>
</gene>
<protein>
    <recommendedName>
        <fullName evidence="2">ATPase AAA-type core domain-containing protein</fullName>
    </recommendedName>
</protein>
<accession>A0A9J6GYW7</accession>
<evidence type="ECO:0000259" key="2">
    <source>
        <dbReference type="Pfam" id="PF00004"/>
    </source>
</evidence>
<dbReference type="Gene3D" id="3.40.50.300">
    <property type="entry name" value="P-loop containing nucleotide triphosphate hydrolases"/>
    <property type="match status" value="1"/>
</dbReference>
<keyword evidence="4" id="KW-1185">Reference proteome</keyword>
<dbReference type="PANTHER" id="PTHR23074:SF83">
    <property type="entry name" value="VACUOLAR PROTEIN SORTING-ASSOCIATED PROTEIN 4A"/>
    <property type="match status" value="1"/>
</dbReference>
<dbReference type="SUPFAM" id="SSF116846">
    <property type="entry name" value="MIT domain"/>
    <property type="match status" value="1"/>
</dbReference>
<dbReference type="Pfam" id="PF00004">
    <property type="entry name" value="AAA"/>
    <property type="match status" value="1"/>
</dbReference>
<dbReference type="InterPro" id="IPR027417">
    <property type="entry name" value="P-loop_NTPase"/>
</dbReference>
<dbReference type="PANTHER" id="PTHR23074">
    <property type="entry name" value="AAA DOMAIN-CONTAINING"/>
    <property type="match status" value="1"/>
</dbReference>
<dbReference type="AlphaFoldDB" id="A0A9J6GYW7"/>
<sequence>MARENYSAAAFQAVLDKATEQASKAEQSERDKKLPEAFLMYKQSLQTYLMVIEELLFSCNRFQERNEELLRSLDSTDKLRKHAKAGKERAKQPEDESDFEPTANMNRLPGVLCLSPDQPVRWGDVIGHETPKFVLKLAVLDRCPIKHPIMFTGKRRTLKSILLFGPSGCGKTYLTKALMGAAKDWVCMDVNMAKLIRDAPEGAEDLYIKSLFKAARLAAWAILVLQDIHLLFKPSDKPTEELR</sequence>